<dbReference type="EMBL" id="JAGFMF010012010">
    <property type="protein sequence ID" value="KAG8508628.1"/>
    <property type="molecule type" value="Genomic_DNA"/>
</dbReference>
<dbReference type="InterPro" id="IPR017907">
    <property type="entry name" value="Znf_RING_CS"/>
</dbReference>
<evidence type="ECO:0000313" key="9">
    <source>
        <dbReference type="Proteomes" id="UP000700334"/>
    </source>
</evidence>
<dbReference type="GO" id="GO:0007129">
    <property type="term" value="P:homologous chromosome pairing at meiosis"/>
    <property type="evidence" value="ECO:0007669"/>
    <property type="project" value="TreeGrafter"/>
</dbReference>
<keyword evidence="3" id="KW-0862">Zinc</keyword>
<evidence type="ECO:0000256" key="4">
    <source>
        <dbReference type="ARBA" id="ARBA00023254"/>
    </source>
</evidence>
<reference evidence="8" key="1">
    <citation type="journal article" date="2021" name="Evol. Appl.">
        <title>The genome of the Pyrenean desman and the effects of bottlenecks and inbreeding on the genomic landscape of an endangered species.</title>
        <authorList>
            <person name="Escoda L."/>
            <person name="Castresana J."/>
        </authorList>
    </citation>
    <scope>NUCLEOTIDE SEQUENCE</scope>
    <source>
        <strain evidence="8">IBE-C5619</strain>
    </source>
</reference>
<evidence type="ECO:0000313" key="8">
    <source>
        <dbReference type="EMBL" id="KAG8508628.1"/>
    </source>
</evidence>
<keyword evidence="8" id="KW-0436">Ligase</keyword>
<evidence type="ECO:0000256" key="5">
    <source>
        <dbReference type="PROSITE-ProRule" id="PRU00175"/>
    </source>
</evidence>
<dbReference type="AlphaFoldDB" id="A0A8J6DJP0"/>
<dbReference type="PROSITE" id="PS00518">
    <property type="entry name" value="ZF_RING_1"/>
    <property type="match status" value="1"/>
</dbReference>
<dbReference type="GO" id="GO:0016925">
    <property type="term" value="P:protein sumoylation"/>
    <property type="evidence" value="ECO:0007669"/>
    <property type="project" value="TreeGrafter"/>
</dbReference>
<protein>
    <submittedName>
        <fullName evidence="8">Putative E3 SUMO-protein ligase RNF212</fullName>
    </submittedName>
</protein>
<keyword evidence="4" id="KW-0469">Meiosis</keyword>
<dbReference type="PANTHER" id="PTHR22663">
    <property type="entry name" value="RING FINGER PROTEIN NARYA-RELATED"/>
    <property type="match status" value="1"/>
</dbReference>
<dbReference type="OrthoDB" id="2535391at2759"/>
<feature type="region of interest" description="Disordered" evidence="6">
    <location>
        <begin position="212"/>
        <end position="254"/>
    </location>
</feature>
<evidence type="ECO:0000256" key="3">
    <source>
        <dbReference type="ARBA" id="ARBA00022833"/>
    </source>
</evidence>
<dbReference type="Pfam" id="PF14634">
    <property type="entry name" value="zf-RING_5"/>
    <property type="match status" value="1"/>
</dbReference>
<keyword evidence="2 5" id="KW-0863">Zinc-finger</keyword>
<keyword evidence="9" id="KW-1185">Reference proteome</keyword>
<feature type="compositionally biased region" description="Low complexity" evidence="6">
    <location>
        <begin position="272"/>
        <end position="293"/>
    </location>
</feature>
<dbReference type="Gene3D" id="3.30.40.10">
    <property type="entry name" value="Zinc/RING finger domain, C3HC4 (zinc finger)"/>
    <property type="match status" value="1"/>
</dbReference>
<organism evidence="8 9">
    <name type="scientific">Galemys pyrenaicus</name>
    <name type="common">Iberian desman</name>
    <name type="synonym">Pyrenean desman</name>
    <dbReference type="NCBI Taxonomy" id="202257"/>
    <lineage>
        <taxon>Eukaryota</taxon>
        <taxon>Metazoa</taxon>
        <taxon>Chordata</taxon>
        <taxon>Craniata</taxon>
        <taxon>Vertebrata</taxon>
        <taxon>Euteleostomi</taxon>
        <taxon>Mammalia</taxon>
        <taxon>Eutheria</taxon>
        <taxon>Laurasiatheria</taxon>
        <taxon>Eulipotyphla</taxon>
        <taxon>Talpidae</taxon>
        <taxon>Galemys</taxon>
    </lineage>
</organism>
<evidence type="ECO:0000256" key="2">
    <source>
        <dbReference type="ARBA" id="ARBA00022771"/>
    </source>
</evidence>
<proteinExistence type="predicted"/>
<dbReference type="PROSITE" id="PS50089">
    <property type="entry name" value="ZF_RING_2"/>
    <property type="match status" value="1"/>
</dbReference>
<dbReference type="GO" id="GO:0016874">
    <property type="term" value="F:ligase activity"/>
    <property type="evidence" value="ECO:0007669"/>
    <property type="project" value="UniProtKB-KW"/>
</dbReference>
<feature type="region of interest" description="Disordered" evidence="6">
    <location>
        <begin position="342"/>
        <end position="369"/>
    </location>
</feature>
<accession>A0A8J6DJP0</accession>
<dbReference type="PANTHER" id="PTHR22663:SF21">
    <property type="entry name" value="E3 SUMO-PROTEIN LIGASE RNF212-RELATED"/>
    <property type="match status" value="1"/>
</dbReference>
<name>A0A8J6DJP0_GALPY</name>
<feature type="domain" description="RING-type" evidence="7">
    <location>
        <begin position="7"/>
        <end position="46"/>
    </location>
</feature>
<gene>
    <name evidence="8" type="ORF">J0S82_019558</name>
</gene>
<keyword evidence="1" id="KW-0479">Metal-binding</keyword>
<dbReference type="GO" id="GO:0007131">
    <property type="term" value="P:reciprocal meiotic recombination"/>
    <property type="evidence" value="ECO:0007669"/>
    <property type="project" value="InterPro"/>
</dbReference>
<dbReference type="GO" id="GO:0000795">
    <property type="term" value="C:synaptonemal complex"/>
    <property type="evidence" value="ECO:0007669"/>
    <property type="project" value="InterPro"/>
</dbReference>
<dbReference type="CDD" id="cd16746">
    <property type="entry name" value="RING-HC_RNF212"/>
    <property type="match status" value="1"/>
</dbReference>
<evidence type="ECO:0000256" key="1">
    <source>
        <dbReference type="ARBA" id="ARBA00022723"/>
    </source>
</evidence>
<dbReference type="InterPro" id="IPR001841">
    <property type="entry name" value="Znf_RING"/>
</dbReference>
<feature type="region of interest" description="Disordered" evidence="6">
    <location>
        <begin position="272"/>
        <end position="315"/>
    </location>
</feature>
<evidence type="ECO:0000259" key="7">
    <source>
        <dbReference type="PROSITE" id="PS50089"/>
    </source>
</evidence>
<dbReference type="Proteomes" id="UP000700334">
    <property type="component" value="Unassembled WGS sequence"/>
</dbReference>
<comment type="caution">
    <text evidence="8">The sequence shown here is derived from an EMBL/GenBank/DDBJ whole genome shotgun (WGS) entry which is preliminary data.</text>
</comment>
<dbReference type="GO" id="GO:0008270">
    <property type="term" value="F:zinc ion binding"/>
    <property type="evidence" value="ECO:0007669"/>
    <property type="project" value="UniProtKB-KW"/>
</dbReference>
<dbReference type="InterPro" id="IPR013083">
    <property type="entry name" value="Znf_RING/FYVE/PHD"/>
</dbReference>
<sequence length="369" mass="38835">MASWVFCNRCFQPPHRTSCFSLTSCGHVYCHVCLGKGGKDECAVCRAPCRTVLLSKNADWDVQALFLRVDGLCARYSRDTAQIAEFQEKHRRRLWAFHREKVGPEPQSLRLGPAAKHPLTPDCGGPCLSVCLLSAPSHAQVSRLEDALRRSALEVQQLQSSVQKATRLPAAAPRCASPCSVSGCGAGLAGAGHALVALWLCSGCAGHTQGPGLAGQHGQALPPGQRDSATSSRAEPMDVDLGPSPRRRGHTADPHACRAAWPRRLLAQASHQHLGAAAAAARRQVPGRSGVRRGPPPDRTLLQGPCLGGSGSRGNKGWIVPVLGSSRPGRCPCRAPGAVAMSAAQQAPNLRAHPHPGDGAQPVTKPPGL</sequence>
<evidence type="ECO:0000256" key="6">
    <source>
        <dbReference type="SAM" id="MobiDB-lite"/>
    </source>
</evidence>
<dbReference type="InterPro" id="IPR042123">
    <property type="entry name" value="Zip3/RNF212-like"/>
</dbReference>
<dbReference type="GO" id="GO:0019789">
    <property type="term" value="F:SUMO transferase activity"/>
    <property type="evidence" value="ECO:0007669"/>
    <property type="project" value="InterPro"/>
</dbReference>